<dbReference type="InterPro" id="IPR014710">
    <property type="entry name" value="RmlC-like_jellyroll"/>
</dbReference>
<feature type="binding site" evidence="8">
    <location>
        <position position="115"/>
    </location>
    <ligand>
        <name>oxalate</name>
        <dbReference type="ChEBI" id="CHEBI:30623"/>
    </ligand>
</feature>
<evidence type="ECO:0000313" key="14">
    <source>
        <dbReference type="Proteomes" id="UP000236161"/>
    </source>
</evidence>
<dbReference type="GO" id="GO:0030145">
    <property type="term" value="F:manganese ion binding"/>
    <property type="evidence" value="ECO:0007669"/>
    <property type="project" value="UniProtKB-UniRule"/>
</dbReference>
<dbReference type="InterPro" id="IPR011051">
    <property type="entry name" value="RmlC_Cupin_sf"/>
</dbReference>
<evidence type="ECO:0000256" key="2">
    <source>
        <dbReference type="ARBA" id="ARBA00007456"/>
    </source>
</evidence>
<dbReference type="FunFam" id="2.60.120.10:FF:000005">
    <property type="entry name" value="Germin-like protein subfamily 1 member 8"/>
    <property type="match status" value="1"/>
</dbReference>
<evidence type="ECO:0000256" key="10">
    <source>
        <dbReference type="PIRSR" id="PIRSR601929-3"/>
    </source>
</evidence>
<keyword evidence="11" id="KW-0732">Signal</keyword>
<reference evidence="13 14" key="1">
    <citation type="journal article" date="2017" name="Nature">
        <title>The Apostasia genome and the evolution of orchids.</title>
        <authorList>
            <person name="Zhang G.Q."/>
            <person name="Liu K.W."/>
            <person name="Li Z."/>
            <person name="Lohaus R."/>
            <person name="Hsiao Y.Y."/>
            <person name="Niu S.C."/>
            <person name="Wang J.Y."/>
            <person name="Lin Y.C."/>
            <person name="Xu Q."/>
            <person name="Chen L.J."/>
            <person name="Yoshida K."/>
            <person name="Fujiwara S."/>
            <person name="Wang Z.W."/>
            <person name="Zhang Y.Q."/>
            <person name="Mitsuda N."/>
            <person name="Wang M."/>
            <person name="Liu G.H."/>
            <person name="Pecoraro L."/>
            <person name="Huang H.X."/>
            <person name="Xiao X.J."/>
            <person name="Lin M."/>
            <person name="Wu X.Y."/>
            <person name="Wu W.L."/>
            <person name="Chen Y.Y."/>
            <person name="Chang S.B."/>
            <person name="Sakamoto S."/>
            <person name="Ohme-Takagi M."/>
            <person name="Yagi M."/>
            <person name="Zeng S.J."/>
            <person name="Shen C.Y."/>
            <person name="Yeh C.M."/>
            <person name="Luo Y.B."/>
            <person name="Tsai W.C."/>
            <person name="Van de Peer Y."/>
            <person name="Liu Z.J."/>
        </authorList>
    </citation>
    <scope>NUCLEOTIDE SEQUENCE [LARGE SCALE GENOMIC DNA]</scope>
    <source>
        <strain evidence="14">cv. Shenzhen</strain>
        <tissue evidence="13">Stem</tissue>
    </source>
</reference>
<evidence type="ECO:0000256" key="4">
    <source>
        <dbReference type="ARBA" id="ARBA00022525"/>
    </source>
</evidence>
<dbReference type="Pfam" id="PF00190">
    <property type="entry name" value="Cupin_1"/>
    <property type="match status" value="1"/>
</dbReference>
<dbReference type="PROSITE" id="PS00725">
    <property type="entry name" value="GERMIN"/>
    <property type="match status" value="1"/>
</dbReference>
<dbReference type="Gene3D" id="2.60.120.10">
    <property type="entry name" value="Jelly Rolls"/>
    <property type="match status" value="1"/>
</dbReference>
<feature type="domain" description="Cupin type-1" evidence="12">
    <location>
        <begin position="60"/>
        <end position="210"/>
    </location>
</feature>
<gene>
    <name evidence="13" type="ORF">AXF42_Ash005055</name>
</gene>
<keyword evidence="7 8" id="KW-0464">Manganese</keyword>
<dbReference type="OrthoDB" id="1850619at2759"/>
<dbReference type="CDD" id="cd02241">
    <property type="entry name" value="cupin_OxOx"/>
    <property type="match status" value="1"/>
</dbReference>
<dbReference type="Proteomes" id="UP000236161">
    <property type="component" value="Unassembled WGS sequence"/>
</dbReference>
<evidence type="ECO:0000256" key="8">
    <source>
        <dbReference type="PIRSR" id="PIRSR601929-1"/>
    </source>
</evidence>
<keyword evidence="4 11" id="KW-0964">Secreted</keyword>
<feature type="binding site" evidence="9">
    <location>
        <position position="156"/>
    </location>
    <ligand>
        <name>Mn(2+)</name>
        <dbReference type="ChEBI" id="CHEBI:29035"/>
    </ligand>
</feature>
<keyword evidence="3 11" id="KW-0052">Apoplast</keyword>
<dbReference type="GO" id="GO:0048046">
    <property type="term" value="C:apoplast"/>
    <property type="evidence" value="ECO:0007669"/>
    <property type="project" value="UniProtKB-SubCell"/>
</dbReference>
<dbReference type="InterPro" id="IPR019780">
    <property type="entry name" value="Germin_Mn-BS"/>
</dbReference>
<dbReference type="AlphaFoldDB" id="A0A2I0B8C2"/>
<evidence type="ECO:0000313" key="13">
    <source>
        <dbReference type="EMBL" id="PKA64043.1"/>
    </source>
</evidence>
<proteinExistence type="inferred from homology"/>
<evidence type="ECO:0000256" key="11">
    <source>
        <dbReference type="RuleBase" id="RU366015"/>
    </source>
</evidence>
<sequence>MASLPLVLAFLTLSISRPILAADNSQLQDFCVADTTSNIFVNGFVCKNPSLVTEDDFFFAGLGKPGDTANQLGSNVTPANVVQIPGLNTLGISLVRIDFAPYGVIPPHEHPRASEILAVTEGTLSVGFVTSNPENKLFSKVLRAGDVFVFPQGLVHFQMNTGMTKAVAISALSSQNPGVVTVANAVFGSKPAISSQVLQRAFQLDEKTVRMLQAKFWMNN</sequence>
<dbReference type="SUPFAM" id="SSF51182">
    <property type="entry name" value="RmlC-like cupins"/>
    <property type="match status" value="1"/>
</dbReference>
<feature type="binding site" evidence="8">
    <location>
        <position position="110"/>
    </location>
    <ligand>
        <name>oxalate</name>
        <dbReference type="ChEBI" id="CHEBI:30623"/>
    </ligand>
</feature>
<dbReference type="EMBL" id="KZ451906">
    <property type="protein sequence ID" value="PKA64043.1"/>
    <property type="molecule type" value="Genomic_DNA"/>
</dbReference>
<feature type="binding site" evidence="9">
    <location>
        <position position="115"/>
    </location>
    <ligand>
        <name>Mn(2+)</name>
        <dbReference type="ChEBI" id="CHEBI:29035"/>
    </ligand>
</feature>
<comment type="subcellular location">
    <subcellularLocation>
        <location evidence="1 11">Secreted</location>
        <location evidence="1 11">Extracellular space</location>
        <location evidence="1 11">Apoplast</location>
    </subcellularLocation>
</comment>
<accession>A0A2I0B8C2</accession>
<dbReference type="InterPro" id="IPR006045">
    <property type="entry name" value="Cupin_1"/>
</dbReference>
<evidence type="ECO:0000256" key="3">
    <source>
        <dbReference type="ARBA" id="ARBA00022523"/>
    </source>
</evidence>
<evidence type="ECO:0000256" key="6">
    <source>
        <dbReference type="ARBA" id="ARBA00023157"/>
    </source>
</evidence>
<dbReference type="PRINTS" id="PR00325">
    <property type="entry name" value="GERMIN"/>
</dbReference>
<evidence type="ECO:0000256" key="1">
    <source>
        <dbReference type="ARBA" id="ARBA00004271"/>
    </source>
</evidence>
<keyword evidence="6 10" id="KW-1015">Disulfide bond</keyword>
<protein>
    <recommendedName>
        <fullName evidence="11">Germin-like protein</fullName>
    </recommendedName>
</protein>
<evidence type="ECO:0000256" key="7">
    <source>
        <dbReference type="ARBA" id="ARBA00023211"/>
    </source>
</evidence>
<keyword evidence="5 8" id="KW-0479">Metal-binding</keyword>
<comment type="similarity">
    <text evidence="2 11">Belongs to the germin family.</text>
</comment>
<feature type="disulfide bond" evidence="10">
    <location>
        <begin position="31"/>
        <end position="46"/>
    </location>
</feature>
<evidence type="ECO:0000256" key="5">
    <source>
        <dbReference type="ARBA" id="ARBA00022723"/>
    </source>
</evidence>
<keyword evidence="14" id="KW-1185">Reference proteome</keyword>
<evidence type="ECO:0000256" key="9">
    <source>
        <dbReference type="PIRSR" id="PIRSR601929-2"/>
    </source>
</evidence>
<dbReference type="InterPro" id="IPR001929">
    <property type="entry name" value="Germin"/>
</dbReference>
<feature type="binding site" evidence="9">
    <location>
        <position position="108"/>
    </location>
    <ligand>
        <name>Mn(2+)</name>
        <dbReference type="ChEBI" id="CHEBI:29035"/>
    </ligand>
</feature>
<organism evidence="13 14">
    <name type="scientific">Apostasia shenzhenica</name>
    <dbReference type="NCBI Taxonomy" id="1088818"/>
    <lineage>
        <taxon>Eukaryota</taxon>
        <taxon>Viridiplantae</taxon>
        <taxon>Streptophyta</taxon>
        <taxon>Embryophyta</taxon>
        <taxon>Tracheophyta</taxon>
        <taxon>Spermatophyta</taxon>
        <taxon>Magnoliopsida</taxon>
        <taxon>Liliopsida</taxon>
        <taxon>Asparagales</taxon>
        <taxon>Orchidaceae</taxon>
        <taxon>Apostasioideae</taxon>
        <taxon>Apostasia</taxon>
    </lineage>
</organism>
<evidence type="ECO:0000259" key="12">
    <source>
        <dbReference type="SMART" id="SM00835"/>
    </source>
</evidence>
<feature type="signal peptide" evidence="11">
    <location>
        <begin position="1"/>
        <end position="21"/>
    </location>
</feature>
<dbReference type="SMART" id="SM00835">
    <property type="entry name" value="Cupin_1"/>
    <property type="match status" value="1"/>
</dbReference>
<dbReference type="PANTHER" id="PTHR31238">
    <property type="entry name" value="GERMIN-LIKE PROTEIN SUBFAMILY 3 MEMBER 3"/>
    <property type="match status" value="1"/>
</dbReference>
<feature type="binding site" evidence="9">
    <location>
        <position position="110"/>
    </location>
    <ligand>
        <name>Mn(2+)</name>
        <dbReference type="ChEBI" id="CHEBI:29035"/>
    </ligand>
</feature>
<name>A0A2I0B8C2_9ASPA</name>
<feature type="chain" id="PRO_5019617823" description="Germin-like protein" evidence="11">
    <location>
        <begin position="22"/>
        <end position="220"/>
    </location>
</feature>
<dbReference type="STRING" id="1088818.A0A2I0B8C2"/>